<protein>
    <submittedName>
        <fullName evidence="4">F-box domain-containing protein</fullName>
    </submittedName>
</protein>
<dbReference type="InterPro" id="IPR032675">
    <property type="entry name" value="LRR_dom_sf"/>
</dbReference>
<accession>A0A183AMD4</accession>
<dbReference type="AlphaFoldDB" id="A0A183AMD4"/>
<dbReference type="InterPro" id="IPR001810">
    <property type="entry name" value="F-box_dom"/>
</dbReference>
<dbReference type="Gene3D" id="3.80.10.10">
    <property type="entry name" value="Ribonuclease Inhibitor"/>
    <property type="match status" value="1"/>
</dbReference>
<sequence length="283" mass="31894">MDFPGTVSLDSLPNELLLAVFSYFNQYELLTCISSGLLELSQIQLPRLTSLRVPQCAWITDPYLVSLMEPGWLVDLDVTGCYRLFGGSPRSLRLYERMDRICLLLERHCPSLRRLSLASVLTLPLDRRESTSTRLDLLSSIPQSLPHLTYLDLSDNRTLVQFFNSLSKSQGLLAAQSFWEAFCSEPFNTTDCSKPKLTLVLGRWPPEHAIIFAEAVQEMATQCQCLPTLCVDDQSLVLASLSLSSSDLVVHVESIMNTKRKLKRSALNPVRLESHTKWSGRVE</sequence>
<reference evidence="4" key="1">
    <citation type="submission" date="2016-06" db="UniProtKB">
        <authorList>
            <consortium name="WormBaseParasite"/>
        </authorList>
    </citation>
    <scope>IDENTIFICATION</scope>
</reference>
<evidence type="ECO:0000313" key="2">
    <source>
        <dbReference type="EMBL" id="VDP82803.1"/>
    </source>
</evidence>
<evidence type="ECO:0000313" key="3">
    <source>
        <dbReference type="Proteomes" id="UP000272942"/>
    </source>
</evidence>
<reference evidence="2 3" key="2">
    <citation type="submission" date="2018-11" db="EMBL/GenBank/DDBJ databases">
        <authorList>
            <consortium name="Pathogen Informatics"/>
        </authorList>
    </citation>
    <scope>NUCLEOTIDE SEQUENCE [LARGE SCALE GENOMIC DNA]</scope>
    <source>
        <strain evidence="2 3">Egypt</strain>
    </source>
</reference>
<dbReference type="Proteomes" id="UP000272942">
    <property type="component" value="Unassembled WGS sequence"/>
</dbReference>
<keyword evidence="3" id="KW-1185">Reference proteome</keyword>
<evidence type="ECO:0000313" key="4">
    <source>
        <dbReference type="WBParaSite" id="ECPE_0000814101-mRNA-1"/>
    </source>
</evidence>
<gene>
    <name evidence="2" type="ORF">ECPE_LOCUS8119</name>
</gene>
<organism evidence="4">
    <name type="scientific">Echinostoma caproni</name>
    <dbReference type="NCBI Taxonomy" id="27848"/>
    <lineage>
        <taxon>Eukaryota</taxon>
        <taxon>Metazoa</taxon>
        <taxon>Spiralia</taxon>
        <taxon>Lophotrochozoa</taxon>
        <taxon>Platyhelminthes</taxon>
        <taxon>Trematoda</taxon>
        <taxon>Digenea</taxon>
        <taxon>Plagiorchiida</taxon>
        <taxon>Echinostomata</taxon>
        <taxon>Echinostomatoidea</taxon>
        <taxon>Echinostomatidae</taxon>
        <taxon>Echinostoma</taxon>
    </lineage>
</organism>
<name>A0A183AMD4_9TREM</name>
<dbReference type="SUPFAM" id="SSF52047">
    <property type="entry name" value="RNI-like"/>
    <property type="match status" value="1"/>
</dbReference>
<dbReference type="EMBL" id="UZAN01045537">
    <property type="protein sequence ID" value="VDP82803.1"/>
    <property type="molecule type" value="Genomic_DNA"/>
</dbReference>
<proteinExistence type="predicted"/>
<dbReference type="PROSITE" id="PS50181">
    <property type="entry name" value="FBOX"/>
    <property type="match status" value="1"/>
</dbReference>
<feature type="domain" description="F-box" evidence="1">
    <location>
        <begin position="6"/>
        <end position="31"/>
    </location>
</feature>
<dbReference type="WBParaSite" id="ECPE_0000814101-mRNA-1">
    <property type="protein sequence ID" value="ECPE_0000814101-mRNA-1"/>
    <property type="gene ID" value="ECPE_0000814101"/>
</dbReference>
<evidence type="ECO:0000259" key="1">
    <source>
        <dbReference type="PROSITE" id="PS50181"/>
    </source>
</evidence>
<dbReference type="OrthoDB" id="423607at2759"/>